<proteinExistence type="predicted"/>
<comment type="caution">
    <text evidence="2">The sequence shown here is derived from an EMBL/GenBank/DDBJ whole genome shotgun (WGS) entry which is preliminary data.</text>
</comment>
<dbReference type="OrthoDB" id="10341733at2759"/>
<dbReference type="Proteomes" id="UP000541558">
    <property type="component" value="Unassembled WGS sequence"/>
</dbReference>
<evidence type="ECO:0008006" key="4">
    <source>
        <dbReference type="Google" id="ProtNLM"/>
    </source>
</evidence>
<dbReference type="EMBL" id="JAACJK010000163">
    <property type="protein sequence ID" value="KAF5325807.1"/>
    <property type="molecule type" value="Genomic_DNA"/>
</dbReference>
<gene>
    <name evidence="2" type="ORF">D9611_000938</name>
</gene>
<accession>A0A8H5BP85</accession>
<dbReference type="AlphaFoldDB" id="A0A8H5BP85"/>
<feature type="region of interest" description="Disordered" evidence="1">
    <location>
        <begin position="303"/>
        <end position="322"/>
    </location>
</feature>
<feature type="compositionally biased region" description="Basic and acidic residues" evidence="1">
    <location>
        <begin position="307"/>
        <end position="318"/>
    </location>
</feature>
<reference evidence="2 3" key="1">
    <citation type="journal article" date="2020" name="ISME J.">
        <title>Uncovering the hidden diversity of litter-decomposition mechanisms in mushroom-forming fungi.</title>
        <authorList>
            <person name="Floudas D."/>
            <person name="Bentzer J."/>
            <person name="Ahren D."/>
            <person name="Johansson T."/>
            <person name="Persson P."/>
            <person name="Tunlid A."/>
        </authorList>
    </citation>
    <scope>NUCLEOTIDE SEQUENCE [LARGE SCALE GENOMIC DNA]</scope>
    <source>
        <strain evidence="2 3">CBS 175.51</strain>
    </source>
</reference>
<feature type="compositionally biased region" description="Polar residues" evidence="1">
    <location>
        <begin position="583"/>
        <end position="592"/>
    </location>
</feature>
<evidence type="ECO:0000313" key="3">
    <source>
        <dbReference type="Proteomes" id="UP000541558"/>
    </source>
</evidence>
<dbReference type="InterPro" id="IPR027417">
    <property type="entry name" value="P-loop_NTPase"/>
</dbReference>
<protein>
    <recommendedName>
        <fullName evidence="4">G domain-containing protein</fullName>
    </recommendedName>
</protein>
<dbReference type="Gene3D" id="3.40.50.300">
    <property type="entry name" value="P-loop containing nucleotide triphosphate hydrolases"/>
    <property type="match status" value="1"/>
</dbReference>
<keyword evidence="3" id="KW-1185">Reference proteome</keyword>
<dbReference type="CDD" id="cd00882">
    <property type="entry name" value="Ras_like_GTPase"/>
    <property type="match status" value="1"/>
</dbReference>
<dbReference type="SUPFAM" id="SSF52540">
    <property type="entry name" value="P-loop containing nucleoside triphosphate hydrolases"/>
    <property type="match status" value="1"/>
</dbReference>
<organism evidence="2 3">
    <name type="scientific">Ephemerocybe angulata</name>
    <dbReference type="NCBI Taxonomy" id="980116"/>
    <lineage>
        <taxon>Eukaryota</taxon>
        <taxon>Fungi</taxon>
        <taxon>Dikarya</taxon>
        <taxon>Basidiomycota</taxon>
        <taxon>Agaricomycotina</taxon>
        <taxon>Agaricomycetes</taxon>
        <taxon>Agaricomycetidae</taxon>
        <taxon>Agaricales</taxon>
        <taxon>Agaricineae</taxon>
        <taxon>Psathyrellaceae</taxon>
        <taxon>Ephemerocybe</taxon>
    </lineage>
</organism>
<evidence type="ECO:0000313" key="2">
    <source>
        <dbReference type="EMBL" id="KAF5325807.1"/>
    </source>
</evidence>
<feature type="region of interest" description="Disordered" evidence="1">
    <location>
        <begin position="29"/>
        <end position="48"/>
    </location>
</feature>
<sequence>MPVVERDGCTIVVIGKVESGKTTFIQALSNSSSKDVPGPPDGEEEDEEETLPTLSITEHIVSLPDGRSLTFLDTPGFDGFEAGGEPAKSRDDILRMLEEYIASNLTVSHVLVLQNSGDVFISNLASSPRRVFERLFQKSQVISITTRWDEVYNDEGAPVSAEEAGSKEEGLYAEGREGGSFLTYLQDSRKARGEDIPCFRSGLPMPEDEDPTSAYLSPKDVIYKVFNIASGSDLEEKLAAMTKERDELEAKYKLLLQQNETTTSDAAPGMHVRRTRRQRLLDTINRFSAQVLSMADELEREAEDVSEECKTNRTEREAASTAAKAAEKKLAEEREELGVVVEEYAKLRKERDGFKEEEKNLRAELERLQNTSSRRSARAIPGHKQRLEASIKAAQTSWAERVEWMAAMETEYQKCVEDAEKAAAEVEGLKRVERMKDRTFNEWLTPESQWLSNEQENARVLEESLDADLDIMRKGLLDSWEGNLSKNVLFLEGLNGHTVNPVMLERPGDWAPAMEAFYESEVSLALTKDMIKFHSEIHNRLKKQTVSAWREWKKGVEDIFGQQATAFDKSSLPQLEAQEPVAGSSTRPTSLYNDPRQSRQSSIPSGVPDAYN</sequence>
<feature type="region of interest" description="Disordered" evidence="1">
    <location>
        <begin position="571"/>
        <end position="612"/>
    </location>
</feature>
<name>A0A8H5BP85_9AGAR</name>
<evidence type="ECO:0000256" key="1">
    <source>
        <dbReference type="SAM" id="MobiDB-lite"/>
    </source>
</evidence>